<evidence type="ECO:0000259" key="8">
    <source>
        <dbReference type="Pfam" id="PF04234"/>
    </source>
</evidence>
<dbReference type="PANTHER" id="PTHR34820">
    <property type="entry name" value="INNER MEMBRANE PROTEIN YEBZ"/>
    <property type="match status" value="1"/>
</dbReference>
<dbReference type="PROSITE" id="PS51257">
    <property type="entry name" value="PROKAR_LIPOPROTEIN"/>
    <property type="match status" value="1"/>
</dbReference>
<comment type="subcellular location">
    <subcellularLocation>
        <location evidence="1">Periplasm</location>
    </subcellularLocation>
</comment>
<comment type="similarity">
    <text evidence="2">Belongs to the CopC family.</text>
</comment>
<reference evidence="9 10" key="1">
    <citation type="submission" date="2019-03" db="EMBL/GenBank/DDBJ databases">
        <authorList>
            <person name="Kox A.R. M."/>
        </authorList>
    </citation>
    <scope>NUCLEOTIDE SEQUENCE [LARGE SCALE GENOMIC DNA]</scope>
    <source>
        <strain evidence="9">MTUNDRAET4 annotated genome</strain>
    </source>
</reference>
<accession>A0A4U8Z351</accession>
<dbReference type="RefSeq" id="WP_134490270.1">
    <property type="nucleotide sequence ID" value="NZ_CP139089.1"/>
</dbReference>
<dbReference type="SUPFAM" id="SSF81296">
    <property type="entry name" value="E set domains"/>
    <property type="match status" value="1"/>
</dbReference>
<dbReference type="GO" id="GO:0005886">
    <property type="term" value="C:plasma membrane"/>
    <property type="evidence" value="ECO:0007669"/>
    <property type="project" value="TreeGrafter"/>
</dbReference>
<protein>
    <recommendedName>
        <fullName evidence="8">CopC domain-containing protein</fullName>
    </recommendedName>
</protein>
<dbReference type="InterPro" id="IPR007348">
    <property type="entry name" value="CopC_dom"/>
</dbReference>
<dbReference type="GO" id="GO:0006825">
    <property type="term" value="P:copper ion transport"/>
    <property type="evidence" value="ECO:0007669"/>
    <property type="project" value="InterPro"/>
</dbReference>
<dbReference type="InterPro" id="IPR032694">
    <property type="entry name" value="CopC/D"/>
</dbReference>
<evidence type="ECO:0000256" key="1">
    <source>
        <dbReference type="ARBA" id="ARBA00004418"/>
    </source>
</evidence>
<name>A0A4U8Z351_METTU</name>
<dbReference type="EMBL" id="LR536450">
    <property type="protein sequence ID" value="VFU09786.1"/>
    <property type="molecule type" value="Genomic_DNA"/>
</dbReference>
<feature type="signal peptide" evidence="7">
    <location>
        <begin position="1"/>
        <end position="24"/>
    </location>
</feature>
<evidence type="ECO:0000313" key="9">
    <source>
        <dbReference type="EMBL" id="VFU09786.1"/>
    </source>
</evidence>
<dbReference type="InterPro" id="IPR014755">
    <property type="entry name" value="Cu-Rt/internalin_Ig-like"/>
</dbReference>
<dbReference type="GO" id="GO:0042597">
    <property type="term" value="C:periplasmic space"/>
    <property type="evidence" value="ECO:0007669"/>
    <property type="project" value="UniProtKB-SubCell"/>
</dbReference>
<dbReference type="Gene3D" id="2.60.40.1220">
    <property type="match status" value="1"/>
</dbReference>
<dbReference type="Pfam" id="PF04234">
    <property type="entry name" value="CopC"/>
    <property type="match status" value="1"/>
</dbReference>
<organism evidence="9 10">
    <name type="scientific">Methylocella tundrae</name>
    <dbReference type="NCBI Taxonomy" id="227605"/>
    <lineage>
        <taxon>Bacteria</taxon>
        <taxon>Pseudomonadati</taxon>
        <taxon>Pseudomonadota</taxon>
        <taxon>Alphaproteobacteria</taxon>
        <taxon>Hyphomicrobiales</taxon>
        <taxon>Beijerinckiaceae</taxon>
        <taxon>Methylocella</taxon>
    </lineage>
</organism>
<sequence length="123" mass="12752">MQRFLTISLAAFFACGLAAPHAFAHAFLDRAVPAVGSTVSASPAEVRLAFSEALAPAFASVQIATAQGAPVAAGKATPDPADPSVLHVRLNQPLKPGVYKVTWHVVSVDTHRTDGSYAFTIAP</sequence>
<evidence type="ECO:0000256" key="7">
    <source>
        <dbReference type="SAM" id="SignalP"/>
    </source>
</evidence>
<dbReference type="Proteomes" id="UP000294360">
    <property type="component" value="Chromosome"/>
</dbReference>
<dbReference type="InterPro" id="IPR014756">
    <property type="entry name" value="Ig_E-set"/>
</dbReference>
<keyword evidence="6" id="KW-0186">Copper</keyword>
<dbReference type="InterPro" id="IPR047685">
    <property type="entry name" value="CopC-like"/>
</dbReference>
<dbReference type="KEGG" id="mtun:MTUNDRAET4_2899"/>
<evidence type="ECO:0000256" key="6">
    <source>
        <dbReference type="ARBA" id="ARBA00023008"/>
    </source>
</evidence>
<proteinExistence type="inferred from homology"/>
<keyword evidence="3" id="KW-0479">Metal-binding</keyword>
<dbReference type="GO" id="GO:0046688">
    <property type="term" value="P:response to copper ion"/>
    <property type="evidence" value="ECO:0007669"/>
    <property type="project" value="InterPro"/>
</dbReference>
<feature type="chain" id="PRO_5020495123" description="CopC domain-containing protein" evidence="7">
    <location>
        <begin position="25"/>
        <end position="123"/>
    </location>
</feature>
<evidence type="ECO:0000256" key="3">
    <source>
        <dbReference type="ARBA" id="ARBA00022723"/>
    </source>
</evidence>
<evidence type="ECO:0000256" key="5">
    <source>
        <dbReference type="ARBA" id="ARBA00022764"/>
    </source>
</evidence>
<dbReference type="GO" id="GO:0005507">
    <property type="term" value="F:copper ion binding"/>
    <property type="evidence" value="ECO:0007669"/>
    <property type="project" value="InterPro"/>
</dbReference>
<evidence type="ECO:0000256" key="2">
    <source>
        <dbReference type="ARBA" id="ARBA00010509"/>
    </source>
</evidence>
<feature type="domain" description="CopC" evidence="8">
    <location>
        <begin position="25"/>
        <end position="121"/>
    </location>
</feature>
<dbReference type="AlphaFoldDB" id="A0A4U8Z351"/>
<evidence type="ECO:0000313" key="10">
    <source>
        <dbReference type="Proteomes" id="UP000294360"/>
    </source>
</evidence>
<dbReference type="OrthoDB" id="8374223at2"/>
<gene>
    <name evidence="9" type="ORF">MTUNDRAET4_2899</name>
</gene>
<keyword evidence="4 7" id="KW-0732">Signal</keyword>
<keyword evidence="5" id="KW-0574">Periplasm</keyword>
<dbReference type="NCBIfam" id="NF033814">
    <property type="entry name" value="copper_CopC"/>
    <property type="match status" value="1"/>
</dbReference>
<dbReference type="PANTHER" id="PTHR34820:SF4">
    <property type="entry name" value="INNER MEMBRANE PROTEIN YEBZ"/>
    <property type="match status" value="1"/>
</dbReference>
<evidence type="ECO:0000256" key="4">
    <source>
        <dbReference type="ARBA" id="ARBA00022729"/>
    </source>
</evidence>